<protein>
    <submittedName>
        <fullName evidence="2">Bacteriocin associated protein</fullName>
    </submittedName>
</protein>
<evidence type="ECO:0000256" key="1">
    <source>
        <dbReference type="SAM" id="Phobius"/>
    </source>
</evidence>
<feature type="transmembrane region" description="Helical" evidence="1">
    <location>
        <begin position="64"/>
        <end position="82"/>
    </location>
</feature>
<evidence type="ECO:0000313" key="3">
    <source>
        <dbReference type="Proteomes" id="UP000028704"/>
    </source>
</evidence>
<dbReference type="Proteomes" id="UP000028704">
    <property type="component" value="Unassembled WGS sequence"/>
</dbReference>
<keyword evidence="1" id="KW-0812">Transmembrane</keyword>
<keyword evidence="1" id="KW-0472">Membrane</keyword>
<dbReference type="EMBL" id="AWEX01000034">
    <property type="protein sequence ID" value="KED04545.1"/>
    <property type="molecule type" value="Genomic_DNA"/>
</dbReference>
<accession>A0A922NV56</accession>
<comment type="caution">
    <text evidence="2">The sequence shown here is derived from an EMBL/GenBank/DDBJ whole genome shotgun (WGS) entry which is preliminary data.</text>
</comment>
<keyword evidence="1" id="KW-1133">Transmembrane helix</keyword>
<evidence type="ECO:0000313" key="2">
    <source>
        <dbReference type="EMBL" id="KED04545.1"/>
    </source>
</evidence>
<proteinExistence type="predicted"/>
<gene>
    <name evidence="2" type="ORF">CECT5772_04581</name>
</gene>
<reference evidence="2 3" key="1">
    <citation type="journal article" date="2014" name="Int. J. Syst. Evol. Microbiol.">
        <title>Phylogenomics and the dynamic genome evolution of the genus Streptococcus.</title>
        <authorList>
            <consortium name="The Broad Institute Genome Sequencing Platform"/>
            <person name="Richards V.P."/>
            <person name="Palmer S.R."/>
            <person name="Pavinski Bitar P.D."/>
            <person name="Qin X."/>
            <person name="Weinstock G.M."/>
            <person name="Highlander S.K."/>
            <person name="Town C.D."/>
            <person name="Burne R.A."/>
            <person name="Stanhope M.J."/>
        </authorList>
    </citation>
    <scope>NUCLEOTIDE SEQUENCE [LARGE SCALE GENOMIC DNA]</scope>
    <source>
        <strain evidence="2 3">CECT 5772</strain>
    </source>
</reference>
<sequence length="85" mass="9111">MRKNRKILSLEPCFRRIIEMEHYRALAINDMQDISGGNAAGNAVIGGLGGLKTGITFCKISHPVLKGVCIAGFTALGAYLAYKAN</sequence>
<dbReference type="AlphaFoldDB" id="A0A922NV56"/>
<name>A0A922NV56_9STRE</name>
<organism evidence="2 3">
    <name type="scientific">Streptococcus equi subsp. ruminatorum CECT 5772</name>
    <dbReference type="NCBI Taxonomy" id="1051981"/>
    <lineage>
        <taxon>Bacteria</taxon>
        <taxon>Bacillati</taxon>
        <taxon>Bacillota</taxon>
        <taxon>Bacilli</taxon>
        <taxon>Lactobacillales</taxon>
        <taxon>Streptococcaceae</taxon>
        <taxon>Streptococcus</taxon>
    </lineage>
</organism>